<dbReference type="EMBL" id="ML733409">
    <property type="protein sequence ID" value="KAB8222901.1"/>
    <property type="molecule type" value="Genomic_DNA"/>
</dbReference>
<accession>A0A5N6EZB9</accession>
<reference evidence="1 2" key="1">
    <citation type="submission" date="2019-04" db="EMBL/GenBank/DDBJ databases">
        <title>Fungal friends and foes A comparative genomics study of 23 Aspergillus species from section Flavi.</title>
        <authorList>
            <consortium name="DOE Joint Genome Institute"/>
            <person name="Kjaerbolling I."/>
            <person name="Vesth T.C."/>
            <person name="Frisvad J.C."/>
            <person name="Nybo J.L."/>
            <person name="Theobald S."/>
            <person name="Kildgaard S."/>
            <person name="Petersen T.I."/>
            <person name="Kuo A."/>
            <person name="Sato A."/>
            <person name="Lyhne E.K."/>
            <person name="Kogle M.E."/>
            <person name="Wiebenga A."/>
            <person name="Kun R.S."/>
            <person name="Lubbers R.J."/>
            <person name="Makela M.R."/>
            <person name="Barry K."/>
            <person name="Chovatia M."/>
            <person name="Clum A."/>
            <person name="Daum C."/>
            <person name="Haridas S."/>
            <person name="He G."/>
            <person name="LaButti K."/>
            <person name="Lipzen A."/>
            <person name="Mondo S."/>
            <person name="Pangilinan J."/>
            <person name="Riley R."/>
            <person name="Salamov A."/>
            <person name="Simmons B.A."/>
            <person name="Magnuson J.K."/>
            <person name="Henrissat B."/>
            <person name="Mortensen U.H."/>
            <person name="Larsen T.O."/>
            <person name="De vries R.P."/>
            <person name="Grigoriev I.V."/>
            <person name="Machida M."/>
            <person name="Baker S.E."/>
            <person name="Andersen M.R."/>
        </authorList>
    </citation>
    <scope>NUCLEOTIDE SEQUENCE [LARGE SCALE GENOMIC DNA]</scope>
    <source>
        <strain evidence="1 2">CBS 126849</strain>
    </source>
</reference>
<protein>
    <submittedName>
        <fullName evidence="1">Uncharacterized protein</fullName>
    </submittedName>
</protein>
<evidence type="ECO:0000313" key="2">
    <source>
        <dbReference type="Proteomes" id="UP000326799"/>
    </source>
</evidence>
<dbReference type="AlphaFoldDB" id="A0A5N6EZB9"/>
<evidence type="ECO:0000313" key="1">
    <source>
        <dbReference type="EMBL" id="KAB8222901.1"/>
    </source>
</evidence>
<name>A0A5N6EZB9_9EURO</name>
<keyword evidence="2" id="KW-1185">Reference proteome</keyword>
<sequence>MFQRTRVEAKTLSERNMALAVIHSTALTVTLPVCAWNNAIIVSAIFGHIAQAQRQTIDGSPIIVDR</sequence>
<dbReference type="Proteomes" id="UP000326799">
    <property type="component" value="Unassembled WGS sequence"/>
</dbReference>
<proteinExistence type="predicted"/>
<organism evidence="1 2">
    <name type="scientific">Aspergillus novoparasiticus</name>
    <dbReference type="NCBI Taxonomy" id="986946"/>
    <lineage>
        <taxon>Eukaryota</taxon>
        <taxon>Fungi</taxon>
        <taxon>Dikarya</taxon>
        <taxon>Ascomycota</taxon>
        <taxon>Pezizomycotina</taxon>
        <taxon>Eurotiomycetes</taxon>
        <taxon>Eurotiomycetidae</taxon>
        <taxon>Eurotiales</taxon>
        <taxon>Aspergillaceae</taxon>
        <taxon>Aspergillus</taxon>
        <taxon>Aspergillus subgen. Circumdati</taxon>
    </lineage>
</organism>
<gene>
    <name evidence="1" type="ORF">BDV33DRAFT_51079</name>
</gene>